<dbReference type="InterPro" id="IPR050994">
    <property type="entry name" value="At_inactive_RLKs"/>
</dbReference>
<proteinExistence type="predicted"/>
<evidence type="ECO:0000256" key="3">
    <source>
        <dbReference type="SAM" id="SignalP"/>
    </source>
</evidence>
<evidence type="ECO:0000259" key="4">
    <source>
        <dbReference type="PROSITE" id="PS50105"/>
    </source>
</evidence>
<dbReference type="InterPro" id="IPR013761">
    <property type="entry name" value="SAM/pointed_sf"/>
</dbReference>
<dbReference type="Proteomes" id="UP000193642">
    <property type="component" value="Unassembled WGS sequence"/>
</dbReference>
<evidence type="ECO:0000256" key="2">
    <source>
        <dbReference type="SAM" id="Phobius"/>
    </source>
</evidence>
<sequence>MIVAAAVFVLLVELVQAQTLSDCQIVHGVLPKIFQSSDVMGCCSGQGIVVPSEAGPSAVASVTCDDQGAILSLSLVNLGTFTNVIVEPLFTLTKITKLEIESLSIAGSIPSLPSTLQYLSLGNNKITGMIPTLPPGLEVLKMPFISMMGPIPTLPTTLTFIMLSSNWLNGTIPTLPPLLYYLDITQNAISGPIPAIPSSLRHLRVGNNKLVGPIPTLPLTMSSLELNDNFLNQNITDLPQLSPDDFGGVGFPTLNGNCFANAIDFNVTNNPACTVDALTANVTTLERLFNIVVPSPPVSNMTSQHAVDSPVGGVFSTNAMIGIAIGCVAVIGVMGLLVYRRASTNGKVSEQDGKTRSIPPSLAPMGTVTSSTGSGSVLILVDSKQQANPLFSTFNTVTSSSTVKTTEKDTESISSKYSYGWIERESDGSVASGNEVGPLVGSINQGLPYDIADWSVRNVADWVYMNNGGEKSARNVVGHKVDGRVLLNASVDDVLAILDFDALGDRIQFKLLLTELKERAAAPPAWEAPPEY</sequence>
<dbReference type="Gene3D" id="1.10.150.50">
    <property type="entry name" value="Transcription Factor, Ets-1"/>
    <property type="match status" value="1"/>
</dbReference>
<feature type="transmembrane region" description="Helical" evidence="2">
    <location>
        <begin position="319"/>
        <end position="339"/>
    </location>
</feature>
<name>A0A1Y2B805_9FUNG</name>
<keyword evidence="2" id="KW-0812">Transmembrane</keyword>
<feature type="signal peptide" evidence="3">
    <location>
        <begin position="1"/>
        <end position="17"/>
    </location>
</feature>
<keyword evidence="2" id="KW-1133">Transmembrane helix</keyword>
<dbReference type="PANTHER" id="PTHR48010">
    <property type="entry name" value="OS05G0588300 PROTEIN"/>
    <property type="match status" value="1"/>
</dbReference>
<dbReference type="InterPro" id="IPR001660">
    <property type="entry name" value="SAM"/>
</dbReference>
<feature type="region of interest" description="Disordered" evidence="1">
    <location>
        <begin position="348"/>
        <end position="369"/>
    </location>
</feature>
<keyword evidence="2" id="KW-0472">Membrane</keyword>
<comment type="caution">
    <text evidence="5">The sequence shown here is derived from an EMBL/GenBank/DDBJ whole genome shotgun (WGS) entry which is preliminary data.</text>
</comment>
<dbReference type="EMBL" id="MCGO01000080">
    <property type="protein sequence ID" value="ORY30959.1"/>
    <property type="molecule type" value="Genomic_DNA"/>
</dbReference>
<evidence type="ECO:0000313" key="6">
    <source>
        <dbReference type="Proteomes" id="UP000193642"/>
    </source>
</evidence>
<dbReference type="AlphaFoldDB" id="A0A1Y2B805"/>
<dbReference type="STRING" id="329046.A0A1Y2B805"/>
<protein>
    <submittedName>
        <fullName evidence="5">L domain-like protein</fullName>
    </submittedName>
</protein>
<dbReference type="SUPFAM" id="SSF47769">
    <property type="entry name" value="SAM/Pointed domain"/>
    <property type="match status" value="1"/>
</dbReference>
<dbReference type="InterPro" id="IPR001611">
    <property type="entry name" value="Leu-rich_rpt"/>
</dbReference>
<gene>
    <name evidence="5" type="ORF">BCR33DRAFT_857204</name>
</gene>
<dbReference type="InterPro" id="IPR032675">
    <property type="entry name" value="LRR_dom_sf"/>
</dbReference>
<organism evidence="5 6">
    <name type="scientific">Rhizoclosmatium globosum</name>
    <dbReference type="NCBI Taxonomy" id="329046"/>
    <lineage>
        <taxon>Eukaryota</taxon>
        <taxon>Fungi</taxon>
        <taxon>Fungi incertae sedis</taxon>
        <taxon>Chytridiomycota</taxon>
        <taxon>Chytridiomycota incertae sedis</taxon>
        <taxon>Chytridiomycetes</taxon>
        <taxon>Chytridiales</taxon>
        <taxon>Chytriomycetaceae</taxon>
        <taxon>Rhizoclosmatium</taxon>
    </lineage>
</organism>
<evidence type="ECO:0000256" key="1">
    <source>
        <dbReference type="SAM" id="MobiDB-lite"/>
    </source>
</evidence>
<dbReference type="Gene3D" id="3.80.10.10">
    <property type="entry name" value="Ribonuclease Inhibitor"/>
    <property type="match status" value="1"/>
</dbReference>
<feature type="domain" description="SAM" evidence="4">
    <location>
        <begin position="454"/>
        <end position="519"/>
    </location>
</feature>
<dbReference type="PANTHER" id="PTHR48010:SF58">
    <property type="entry name" value="RECEPTOR PROTEIN KINASE-LIKE PROTEIN ZAR1"/>
    <property type="match status" value="1"/>
</dbReference>
<reference evidence="5 6" key="1">
    <citation type="submission" date="2016-07" db="EMBL/GenBank/DDBJ databases">
        <title>Pervasive Adenine N6-methylation of Active Genes in Fungi.</title>
        <authorList>
            <consortium name="DOE Joint Genome Institute"/>
            <person name="Mondo S.J."/>
            <person name="Dannebaum R.O."/>
            <person name="Kuo R.C."/>
            <person name="Labutti K."/>
            <person name="Haridas S."/>
            <person name="Kuo A."/>
            <person name="Salamov A."/>
            <person name="Ahrendt S.R."/>
            <person name="Lipzen A."/>
            <person name="Sullivan W."/>
            <person name="Andreopoulos W.B."/>
            <person name="Clum A."/>
            <person name="Lindquist E."/>
            <person name="Daum C."/>
            <person name="Ramamoorthy G.K."/>
            <person name="Gryganskyi A."/>
            <person name="Culley D."/>
            <person name="Magnuson J.K."/>
            <person name="James T.Y."/>
            <person name="O'Malley M.A."/>
            <person name="Stajich J.E."/>
            <person name="Spatafora J.W."/>
            <person name="Visel A."/>
            <person name="Grigoriev I.V."/>
        </authorList>
    </citation>
    <scope>NUCLEOTIDE SEQUENCE [LARGE SCALE GENOMIC DNA]</scope>
    <source>
        <strain evidence="5 6">JEL800</strain>
    </source>
</reference>
<dbReference type="OrthoDB" id="422827at2759"/>
<feature type="chain" id="PRO_5012169236" evidence="3">
    <location>
        <begin position="18"/>
        <end position="532"/>
    </location>
</feature>
<keyword evidence="6" id="KW-1185">Reference proteome</keyword>
<evidence type="ECO:0000313" key="5">
    <source>
        <dbReference type="EMBL" id="ORY30959.1"/>
    </source>
</evidence>
<keyword evidence="3" id="KW-0732">Signal</keyword>
<dbReference type="PROSITE" id="PS50105">
    <property type="entry name" value="SAM_DOMAIN"/>
    <property type="match status" value="1"/>
</dbReference>
<dbReference type="SUPFAM" id="SSF52058">
    <property type="entry name" value="L domain-like"/>
    <property type="match status" value="1"/>
</dbReference>
<accession>A0A1Y2B805</accession>
<dbReference type="Pfam" id="PF00560">
    <property type="entry name" value="LRR_1"/>
    <property type="match status" value="1"/>
</dbReference>